<evidence type="ECO:0000313" key="2">
    <source>
        <dbReference type="Proteomes" id="UP001285154"/>
    </source>
</evidence>
<gene>
    <name evidence="1" type="ORF">RFM42_23445</name>
</gene>
<accession>A0ABU5A9T5</accession>
<dbReference type="RefSeq" id="WP_320251192.1">
    <property type="nucleotide sequence ID" value="NZ_JAVIIQ010000010.1"/>
</dbReference>
<protein>
    <submittedName>
        <fullName evidence="1">Uncharacterized protein</fullName>
    </submittedName>
</protein>
<dbReference type="EMBL" id="JAVIIQ010000010">
    <property type="protein sequence ID" value="MDX8533965.1"/>
    <property type="molecule type" value="Genomic_DNA"/>
</dbReference>
<reference evidence="1 2" key="1">
    <citation type="submission" date="2023-08" db="EMBL/GenBank/DDBJ databases">
        <title>Implementing the SeqCode for naming new Mesorhizobium species isolated from Vachellia karroo root nodules.</title>
        <authorList>
            <person name="Van Lill M."/>
        </authorList>
    </citation>
    <scope>NUCLEOTIDE SEQUENCE [LARGE SCALE GENOMIC DNA]</scope>
    <source>
        <strain evidence="1 2">VK25D</strain>
    </source>
</reference>
<comment type="caution">
    <text evidence="1">The sequence shown here is derived from an EMBL/GenBank/DDBJ whole genome shotgun (WGS) entry which is preliminary data.</text>
</comment>
<name>A0ABU5A9T5_9HYPH</name>
<dbReference type="SUPFAM" id="SSF48371">
    <property type="entry name" value="ARM repeat"/>
    <property type="match status" value="1"/>
</dbReference>
<dbReference type="Proteomes" id="UP001285154">
    <property type="component" value="Unassembled WGS sequence"/>
</dbReference>
<dbReference type="InterPro" id="IPR016024">
    <property type="entry name" value="ARM-type_fold"/>
</dbReference>
<proteinExistence type="predicted"/>
<evidence type="ECO:0000313" key="1">
    <source>
        <dbReference type="EMBL" id="MDX8533965.1"/>
    </source>
</evidence>
<sequence length="305" mass="34381">MAGAALPSFLHGTFDWRFRGLTFAREPPEGLLSRASLNDSNPWIVLATVVQLARQGDHTHVPVLSRYYEDRDVPALSRTSLLLTGDLATSSDLKLLQQALRSVSPLTRMHAAEGAALCGHLWLVADMLNAWENAEDVNDHEVIGYKISELLEEPGGPLETYAGTFSFRNVDQLIADMPGLKEVEKELRLLAEGPVEFVEQTRKTYRAVRKRIDDQNLFVSEGKIWSMESFINRLMVEISKEVPPTFYNYRHRFEAYTGIDCTNFFRGGSSDRLAIIATIEEFLESGSIDTFLPGQRYFNSHPIPN</sequence>
<keyword evidence="2" id="KW-1185">Reference proteome</keyword>
<organism evidence="1 2">
    <name type="scientific">Mesorhizobium vachelliae</name>
    <dbReference type="NCBI Taxonomy" id="3072309"/>
    <lineage>
        <taxon>Bacteria</taxon>
        <taxon>Pseudomonadati</taxon>
        <taxon>Pseudomonadota</taxon>
        <taxon>Alphaproteobacteria</taxon>
        <taxon>Hyphomicrobiales</taxon>
        <taxon>Phyllobacteriaceae</taxon>
        <taxon>Mesorhizobium</taxon>
    </lineage>
</organism>